<feature type="region of interest" description="Disordered" evidence="1">
    <location>
        <begin position="1"/>
        <end position="25"/>
    </location>
</feature>
<comment type="caution">
    <text evidence="2">The sequence shown here is derived from an EMBL/GenBank/DDBJ whole genome shotgun (WGS) entry which is preliminary data.</text>
</comment>
<reference evidence="2 3" key="1">
    <citation type="journal article" date="2019" name="Antimicrob. Agents Chemother.">
        <title>Applying Rapid Whole Genome Sequencing to Predict Phenotypic Antimicrobial Susceptibility Testing Results Among Carbapenem-Resistant Klebsiella pneumoniae Clinical Isolates.</title>
        <authorList>
            <person name="Tamma P.D."/>
            <person name="Fan Y."/>
            <person name="Bergman Y."/>
            <person name="Pertea G."/>
            <person name="Kazmi A."/>
            <person name="Lewis S."/>
            <person name="Carroll K.C."/>
            <person name="Schatz M.C."/>
            <person name="Timp W."/>
            <person name="Simner P.J."/>
        </authorList>
    </citation>
    <scope>NUCLEOTIDE SEQUENCE [LARGE SCALE GENOMIC DNA]</scope>
    <source>
        <strain evidence="2 3">KLPN_33</strain>
    </source>
</reference>
<sequence>MTGRADNPNGELKSYITGADKAGPSAPPPVFLLFDHDVYGGRTTTDNGSDVHFFGPVTG</sequence>
<organism evidence="2 3">
    <name type="scientific">Klebsiella pneumoniae</name>
    <dbReference type="NCBI Taxonomy" id="573"/>
    <lineage>
        <taxon>Bacteria</taxon>
        <taxon>Pseudomonadati</taxon>
        <taxon>Pseudomonadota</taxon>
        <taxon>Gammaproteobacteria</taxon>
        <taxon>Enterobacterales</taxon>
        <taxon>Enterobacteriaceae</taxon>
        <taxon>Klebsiella/Raoultella group</taxon>
        <taxon>Klebsiella</taxon>
        <taxon>Klebsiella pneumoniae complex</taxon>
    </lineage>
</organism>
<evidence type="ECO:0000256" key="1">
    <source>
        <dbReference type="SAM" id="MobiDB-lite"/>
    </source>
</evidence>
<gene>
    <name evidence="2" type="ORF">EAO28_12825</name>
</gene>
<dbReference type="AlphaFoldDB" id="A0A3P2EH42"/>
<protein>
    <submittedName>
        <fullName evidence="2">Uncharacterized protein</fullName>
    </submittedName>
</protein>
<name>A0A3P2EH42_KLEPN</name>
<evidence type="ECO:0000313" key="2">
    <source>
        <dbReference type="EMBL" id="RRE43576.1"/>
    </source>
</evidence>
<evidence type="ECO:0000313" key="3">
    <source>
        <dbReference type="Proteomes" id="UP000272440"/>
    </source>
</evidence>
<proteinExistence type="predicted"/>
<dbReference type="EMBL" id="RCZY01000002">
    <property type="protein sequence ID" value="RRE43576.1"/>
    <property type="molecule type" value="Genomic_DNA"/>
</dbReference>
<dbReference type="Proteomes" id="UP000272440">
    <property type="component" value="Unassembled WGS sequence"/>
</dbReference>
<accession>A0A3P2EH42</accession>